<evidence type="ECO:0000313" key="6">
    <source>
        <dbReference type="Proteomes" id="UP000239649"/>
    </source>
</evidence>
<dbReference type="InterPro" id="IPR029058">
    <property type="entry name" value="AB_hydrolase_fold"/>
</dbReference>
<proteinExistence type="predicted"/>
<accession>A0A2P6VEQ7</accession>
<feature type="region of interest" description="Disordered" evidence="1">
    <location>
        <begin position="684"/>
        <end position="747"/>
    </location>
</feature>
<reference evidence="5 6" key="1">
    <citation type="journal article" date="2018" name="Plant J.">
        <title>Genome sequences of Chlorella sorokiniana UTEX 1602 and Micractinium conductrix SAG 241.80: implications to maltose excretion by a green alga.</title>
        <authorList>
            <person name="Arriola M.B."/>
            <person name="Velmurugan N."/>
            <person name="Zhang Y."/>
            <person name="Plunkett M.H."/>
            <person name="Hondzo H."/>
            <person name="Barney B.M."/>
        </authorList>
    </citation>
    <scope>NUCLEOTIDE SEQUENCE [LARGE SCALE GENOMIC DNA]</scope>
    <source>
        <strain evidence="5 6">SAG 241.80</strain>
    </source>
</reference>
<comment type="caution">
    <text evidence="5">The sequence shown here is derived from an EMBL/GenBank/DDBJ whole genome shotgun (WGS) entry which is preliminary data.</text>
</comment>
<dbReference type="Pfam" id="PF01476">
    <property type="entry name" value="LysM"/>
    <property type="match status" value="1"/>
</dbReference>
<dbReference type="SMART" id="SM00257">
    <property type="entry name" value="LysM"/>
    <property type="match status" value="1"/>
</dbReference>
<keyword evidence="3" id="KW-0732">Signal</keyword>
<feature type="compositionally biased region" description="Pro residues" evidence="1">
    <location>
        <begin position="512"/>
        <end position="521"/>
    </location>
</feature>
<dbReference type="Proteomes" id="UP000239649">
    <property type="component" value="Unassembled WGS sequence"/>
</dbReference>
<feature type="signal peptide" evidence="3">
    <location>
        <begin position="1"/>
        <end position="22"/>
    </location>
</feature>
<feature type="region of interest" description="Disordered" evidence="1">
    <location>
        <begin position="596"/>
        <end position="622"/>
    </location>
</feature>
<dbReference type="InterPro" id="IPR018392">
    <property type="entry name" value="LysM"/>
</dbReference>
<sequence length="1366" mass="145148">MRARCCSGQLLLLGALLAAALGISPARGAAAAAEAERTVYFSQLKPITAERGKHTYYYQVPANPRGVVAFFHGCVHAGYNYFPFSKDCPNCRGLPEELSHTLQALRRGYAVIAISASDTQTGCWSWYEDSDGAAAVLRSWIKEWGLDGLPLYVAGASSGASFALKMPRLIKVAGVMSEALGIDPNAWGLDEVAGDFPPTVYVSMERDVDTKERIRLNQEELEARGVPVEVVKVYPRVIYPTYFSDRFPWYINTTLSQQIAQALFENKMIDSAGNVAEDPRYTETPWMAQLQNKVPALKAGGTVGAIPRFPDQPPNDVMGAIWSLMNLAYASHEIISDYFTAGLMWMESGGQANMKQLLDGYTYGWPPAGQFTYSLAGGNGSAVVIVTPPAITNSSVTASKLPGCAKQYSVRPGDFCFFIAGSLGMELDALQALNPTVNCTLLQPGDLLCVAKAAAGPPPLKPPPPPPMPTPKPLLSPSPPPRPAPAPAPSPSPFPSPTPQPNIDTTSGAAVPPGPAPPPSPTSSSSSSNVGVIAGACAGGAVLAVLVCLLAWQLYRRRRAGGGAAKAAGEPEAFGPDPATAKARLSIVPAVKGPHDDLAEVLSGSPQRSPTKRRDAASGREVDSPVRALLSLQIPWHSTTLRRSCRPAEPCRDKACSCWLQPWRWPAWPAALVRLSTSATAARKGAARAPPAAARSPAAPPGGKVDALGRKKAEAKAAKAAKPPPPRRPPPSPPYINYKLPGKGNANRKISVDDLRPKKARAFRRDYYYQIPPSPRAVVLLIHGCAHSARNFWPESEACRECRGLPEQLSHTLQAMRRGYAVISVNSVDTKTGCWGFWEDCYDVRDLMLQFLKQHKLEQLPLYGMGVSSGASFLLKMPRFLPFSGVVAEALAVVLDAWGLEKVHGAYPPTVFVDMVRDEDMQSKMNAAVAELRRRDSPVGLIKVYDRQVYPTYFSDRFPSEISPALSARLAKGLLKIGMISSNGTVLQDPRYTDQPWLSQLQARVPDLMGGIQKDGSKALPSWPASENARQRGVWSLVNLAYASHEIISDYSTAAFIWFESLGKGNLAGMVKQHTWGLPPKGAIKRIALEQDWQAADGGSSGGADAGSDGGLLPAEEQQQLQRLGGVALEEAELDVLAQSMPPLSTSAAPGADGSSAEEITPAEAADLRQWRPLAGQQQAVSTAALEQAVALLDEADDDSVLLQAVAAPDLGITAVGSDAAAAHAGTGVDEDAVLLAAAAAVEASLPEDSGSSSGGAADFGGLLIGFAAGLALACCVALVVAARRQRSTTLPAGLLAGTMQALHPTVPHHHYQQPGSGRLSIIPGVKQRFDPADLTEVVEASGSPFSARRRFKTAFTESPHKHGAL</sequence>
<feature type="transmembrane region" description="Helical" evidence="2">
    <location>
        <begin position="1260"/>
        <end position="1282"/>
    </location>
</feature>
<dbReference type="PANTHER" id="PTHR35128:SF1">
    <property type="entry name" value="SECRETION-REGULATING GUANINE NUCLEOTIDE EXCHANGE FACTOR"/>
    <property type="match status" value="1"/>
</dbReference>
<evidence type="ECO:0000259" key="4">
    <source>
        <dbReference type="PROSITE" id="PS51782"/>
    </source>
</evidence>
<dbReference type="SUPFAM" id="SSF54106">
    <property type="entry name" value="LysM domain"/>
    <property type="match status" value="1"/>
</dbReference>
<evidence type="ECO:0000256" key="1">
    <source>
        <dbReference type="SAM" id="MobiDB-lite"/>
    </source>
</evidence>
<dbReference type="SUPFAM" id="SSF53474">
    <property type="entry name" value="alpha/beta-Hydrolases"/>
    <property type="match status" value="2"/>
</dbReference>
<dbReference type="EMBL" id="LHPF02000010">
    <property type="protein sequence ID" value="PSC72576.1"/>
    <property type="molecule type" value="Genomic_DNA"/>
</dbReference>
<keyword evidence="6" id="KW-1185">Reference proteome</keyword>
<dbReference type="PROSITE" id="PS51782">
    <property type="entry name" value="LYSM"/>
    <property type="match status" value="1"/>
</dbReference>
<evidence type="ECO:0000256" key="3">
    <source>
        <dbReference type="SAM" id="SignalP"/>
    </source>
</evidence>
<keyword evidence="2" id="KW-0472">Membrane</keyword>
<feature type="compositionally biased region" description="Basic and acidic residues" evidence="1">
    <location>
        <begin position="612"/>
        <end position="622"/>
    </location>
</feature>
<feature type="compositionally biased region" description="Basic and acidic residues" evidence="1">
    <location>
        <begin position="707"/>
        <end position="717"/>
    </location>
</feature>
<keyword evidence="2" id="KW-1133">Transmembrane helix</keyword>
<feature type="compositionally biased region" description="Low complexity" evidence="1">
    <location>
        <begin position="684"/>
        <end position="704"/>
    </location>
</feature>
<dbReference type="Gene3D" id="3.40.50.1820">
    <property type="entry name" value="alpha/beta hydrolase"/>
    <property type="match status" value="2"/>
</dbReference>
<dbReference type="CDD" id="cd00118">
    <property type="entry name" value="LysM"/>
    <property type="match status" value="1"/>
</dbReference>
<evidence type="ECO:0000256" key="2">
    <source>
        <dbReference type="SAM" id="Phobius"/>
    </source>
</evidence>
<organism evidence="5 6">
    <name type="scientific">Micractinium conductrix</name>
    <dbReference type="NCBI Taxonomy" id="554055"/>
    <lineage>
        <taxon>Eukaryota</taxon>
        <taxon>Viridiplantae</taxon>
        <taxon>Chlorophyta</taxon>
        <taxon>core chlorophytes</taxon>
        <taxon>Trebouxiophyceae</taxon>
        <taxon>Chlorellales</taxon>
        <taxon>Chlorellaceae</taxon>
        <taxon>Chlorella clade</taxon>
        <taxon>Micractinium</taxon>
    </lineage>
</organism>
<name>A0A2P6VEQ7_9CHLO</name>
<evidence type="ECO:0000313" key="5">
    <source>
        <dbReference type="EMBL" id="PSC72576.1"/>
    </source>
</evidence>
<feature type="region of interest" description="Disordered" evidence="1">
    <location>
        <begin position="458"/>
        <end position="528"/>
    </location>
</feature>
<dbReference type="OrthoDB" id="10022521at2759"/>
<dbReference type="Gene3D" id="3.10.350.10">
    <property type="entry name" value="LysM domain"/>
    <property type="match status" value="1"/>
</dbReference>
<protein>
    <recommendedName>
        <fullName evidence="4">LysM domain-containing protein</fullName>
    </recommendedName>
</protein>
<feature type="compositionally biased region" description="Pro residues" evidence="1">
    <location>
        <begin position="722"/>
        <end position="734"/>
    </location>
</feature>
<dbReference type="InterPro" id="IPR036779">
    <property type="entry name" value="LysM_dom_sf"/>
</dbReference>
<feature type="chain" id="PRO_5015190888" description="LysM domain-containing protein" evidence="3">
    <location>
        <begin position="23"/>
        <end position="1366"/>
    </location>
</feature>
<feature type="compositionally biased region" description="Pro residues" evidence="1">
    <location>
        <begin position="458"/>
        <end position="500"/>
    </location>
</feature>
<feature type="domain" description="LysM" evidence="4">
    <location>
        <begin position="406"/>
        <end position="450"/>
    </location>
</feature>
<dbReference type="PANTHER" id="PTHR35128">
    <property type="entry name" value="SECRETION-REGULATING GUANINE NUCLEOTIDE EXCHANGE FACTOR"/>
    <property type="match status" value="1"/>
</dbReference>
<gene>
    <name evidence="5" type="ORF">C2E20_4286</name>
</gene>
<keyword evidence="2" id="KW-0812">Transmembrane</keyword>